<evidence type="ECO:0000256" key="7">
    <source>
        <dbReference type="ARBA" id="ARBA00022840"/>
    </source>
</evidence>
<feature type="transmembrane region" description="Helical" evidence="11">
    <location>
        <begin position="96"/>
        <end position="116"/>
    </location>
</feature>
<evidence type="ECO:0000256" key="6">
    <source>
        <dbReference type="ARBA" id="ARBA00022741"/>
    </source>
</evidence>
<evidence type="ECO:0000256" key="11">
    <source>
        <dbReference type="SAM" id="Phobius"/>
    </source>
</evidence>
<feature type="transmembrane region" description="Helical" evidence="11">
    <location>
        <begin position="1124"/>
        <end position="1146"/>
    </location>
</feature>
<name>A0A1L9SXB7_9EURO</name>
<dbReference type="Gene3D" id="3.40.50.300">
    <property type="entry name" value="P-loop containing nucleotide triphosphate hydrolases"/>
    <property type="match status" value="2"/>
</dbReference>
<dbReference type="RefSeq" id="XP_022586287.1">
    <property type="nucleotide sequence ID" value="XM_022728681.1"/>
</dbReference>
<evidence type="ECO:0000256" key="4">
    <source>
        <dbReference type="ARBA" id="ARBA00022475"/>
    </source>
</evidence>
<dbReference type="Gene3D" id="1.20.1560.10">
    <property type="entry name" value="ABC transporter type 1, transmembrane domain"/>
    <property type="match status" value="2"/>
</dbReference>
<dbReference type="PROSITE" id="PS50893">
    <property type="entry name" value="ABC_TRANSPORTER_2"/>
    <property type="match status" value="2"/>
</dbReference>
<keyword evidence="3" id="KW-0813">Transport</keyword>
<feature type="transmembrane region" description="Helical" evidence="11">
    <location>
        <begin position="535"/>
        <end position="561"/>
    </location>
</feature>
<organism evidence="14 15">
    <name type="scientific">Penicilliopsis zonata CBS 506.65</name>
    <dbReference type="NCBI Taxonomy" id="1073090"/>
    <lineage>
        <taxon>Eukaryota</taxon>
        <taxon>Fungi</taxon>
        <taxon>Dikarya</taxon>
        <taxon>Ascomycota</taxon>
        <taxon>Pezizomycotina</taxon>
        <taxon>Eurotiomycetes</taxon>
        <taxon>Eurotiomycetidae</taxon>
        <taxon>Eurotiales</taxon>
        <taxon>Aspergillaceae</taxon>
        <taxon>Penicilliopsis</taxon>
    </lineage>
</organism>
<feature type="transmembrane region" description="Helical" evidence="11">
    <location>
        <begin position="409"/>
        <end position="428"/>
    </location>
</feature>
<protein>
    <recommendedName>
        <fullName evidence="16">ABC transmembrane type-1 domain-containing protein</fullName>
    </recommendedName>
</protein>
<evidence type="ECO:0000256" key="3">
    <source>
        <dbReference type="ARBA" id="ARBA00022448"/>
    </source>
</evidence>
<dbReference type="Pfam" id="PF00664">
    <property type="entry name" value="ABC_membrane"/>
    <property type="match status" value="2"/>
</dbReference>
<dbReference type="Pfam" id="PF00005">
    <property type="entry name" value="ABC_tran"/>
    <property type="match status" value="2"/>
</dbReference>
<dbReference type="GO" id="GO:0005886">
    <property type="term" value="C:plasma membrane"/>
    <property type="evidence" value="ECO:0007669"/>
    <property type="project" value="UniProtKB-SubCell"/>
</dbReference>
<evidence type="ECO:0000256" key="10">
    <source>
        <dbReference type="ARBA" id="ARBA00023180"/>
    </source>
</evidence>
<dbReference type="InterPro" id="IPR027417">
    <property type="entry name" value="P-loop_NTPase"/>
</dbReference>
<keyword evidence="15" id="KW-1185">Reference proteome</keyword>
<feature type="transmembrane region" description="Helical" evidence="11">
    <location>
        <begin position="1158"/>
        <end position="1180"/>
    </location>
</feature>
<dbReference type="SMART" id="SM00382">
    <property type="entry name" value="AAA"/>
    <property type="match status" value="2"/>
</dbReference>
<feature type="transmembrane region" description="Helical" evidence="11">
    <location>
        <begin position="155"/>
        <end position="173"/>
    </location>
</feature>
<dbReference type="InterPro" id="IPR044746">
    <property type="entry name" value="ABCC_6TM_D1"/>
</dbReference>
<evidence type="ECO:0000313" key="15">
    <source>
        <dbReference type="Proteomes" id="UP000184188"/>
    </source>
</evidence>
<keyword evidence="10" id="KW-0325">Glycoprotein</keyword>
<dbReference type="CDD" id="cd18579">
    <property type="entry name" value="ABC_6TM_ABCC_D1"/>
    <property type="match status" value="1"/>
</dbReference>
<dbReference type="GO" id="GO:0140359">
    <property type="term" value="F:ABC-type transporter activity"/>
    <property type="evidence" value="ECO:0007669"/>
    <property type="project" value="InterPro"/>
</dbReference>
<gene>
    <name evidence="14" type="ORF">ASPZODRAFT_57391</name>
</gene>
<feature type="domain" description="ABC transporter" evidence="12">
    <location>
        <begin position="615"/>
        <end position="845"/>
    </location>
</feature>
<feature type="transmembrane region" description="Helical" evidence="11">
    <location>
        <begin position="492"/>
        <end position="515"/>
    </location>
</feature>
<dbReference type="InterPro" id="IPR044726">
    <property type="entry name" value="ABCC_6TM_D2"/>
</dbReference>
<evidence type="ECO:0000256" key="9">
    <source>
        <dbReference type="ARBA" id="ARBA00023136"/>
    </source>
</evidence>
<dbReference type="GO" id="GO:0005524">
    <property type="term" value="F:ATP binding"/>
    <property type="evidence" value="ECO:0007669"/>
    <property type="project" value="UniProtKB-KW"/>
</dbReference>
<evidence type="ECO:0000259" key="13">
    <source>
        <dbReference type="PROSITE" id="PS50929"/>
    </source>
</evidence>
<dbReference type="PROSITE" id="PS50929">
    <property type="entry name" value="ABC_TM1F"/>
    <property type="match status" value="2"/>
</dbReference>
<keyword evidence="6" id="KW-0547">Nucleotide-binding</keyword>
<evidence type="ECO:0000256" key="8">
    <source>
        <dbReference type="ARBA" id="ARBA00022989"/>
    </source>
</evidence>
<dbReference type="InterPro" id="IPR050173">
    <property type="entry name" value="ABC_transporter_C-like"/>
</dbReference>
<feature type="domain" description="ABC transmembrane type-1" evidence="13">
    <location>
        <begin position="901"/>
        <end position="1185"/>
    </location>
</feature>
<accession>A0A1L9SXB7</accession>
<dbReference type="InterPro" id="IPR003439">
    <property type="entry name" value="ABC_transporter-like_ATP-bd"/>
</dbReference>
<dbReference type="FunFam" id="3.40.50.300:FF:002145">
    <property type="entry name" value="ABC transporter (MsbA subfamily)"/>
    <property type="match status" value="1"/>
</dbReference>
<feature type="transmembrane region" description="Helical" evidence="11">
    <location>
        <begin position="66"/>
        <end position="84"/>
    </location>
</feature>
<feature type="transmembrane region" description="Helical" evidence="11">
    <location>
        <begin position="314"/>
        <end position="331"/>
    </location>
</feature>
<evidence type="ECO:0000256" key="1">
    <source>
        <dbReference type="ARBA" id="ARBA00004651"/>
    </source>
</evidence>
<evidence type="ECO:0000256" key="5">
    <source>
        <dbReference type="ARBA" id="ARBA00022692"/>
    </source>
</evidence>
<evidence type="ECO:0008006" key="16">
    <source>
        <dbReference type="Google" id="ProtNLM"/>
    </source>
</evidence>
<dbReference type="SUPFAM" id="SSF52540">
    <property type="entry name" value="P-loop containing nucleoside triphosphate hydrolases"/>
    <property type="match status" value="2"/>
</dbReference>
<evidence type="ECO:0000256" key="2">
    <source>
        <dbReference type="ARBA" id="ARBA00009726"/>
    </source>
</evidence>
<keyword evidence="8 11" id="KW-1133">Transmembrane helix</keyword>
<feature type="domain" description="ABC transmembrane type-1" evidence="13">
    <location>
        <begin position="277"/>
        <end position="556"/>
    </location>
</feature>
<comment type="similarity">
    <text evidence="2">Belongs to the ABC transporter superfamily. ABCC family. Conjugate transporter (TC 3.A.1.208) subfamily.</text>
</comment>
<dbReference type="SUPFAM" id="SSF90123">
    <property type="entry name" value="ABC transporter transmembrane region"/>
    <property type="match status" value="2"/>
</dbReference>
<feature type="transmembrane region" description="Helical" evidence="11">
    <location>
        <begin position="1031"/>
        <end position="1055"/>
    </location>
</feature>
<feature type="transmembrane region" description="Helical" evidence="11">
    <location>
        <begin position="27"/>
        <end position="45"/>
    </location>
</feature>
<dbReference type="InterPro" id="IPR017871">
    <property type="entry name" value="ABC_transporter-like_CS"/>
</dbReference>
<sequence length="1454" mass="159307">MYGENSLCLPYSHRNSVDAGHGTDWDFIFQSLLICGPSVVFLLCAPWTCLQLRKESIKVRQNYRGFLKLLTSLVLLALQLSRLVLELLADPHSIRYVSATALEFACSLAISFLSFVHHGRSISPSDLLNVYLATSIGIDIAKAVLLSITTAHECNVSMLSIALMAVKTVLLGLETQSKRSILREPWTSQNLSFEETDGVFSRITFWRVNALLQRGRKQLLKLDDLPTLHSELSSSLLRERMRVCWERRSKPEGRYALVVAVFKCTFWQNMRVAPYVAVQVFLRYAQPLLITYMITFVSDPPPAGDAYCLESFKLILSVMVIYVGLAIVDGLRSIAARKVRIAVRACLIGVLHDKALKSIASTSDDSSAITLSSSDVEDVQWSIGYIHTIWSSFLSLGLGMYMLASRLGWASVIPILLVLFTSRGGKYVSQHFAGKQRAWNDATQARIGITKTVLEQMKSIKMCGFSRAMETRIQNARENEIKASLITYWLDAILIACVTFLNVVGPAITLAIYAIHSKLTGGAPLDTNTAFTSFAIIQMVTAPANSIILSVPDLVAALAGFDRLQKYLLEPSHEDTRRILTEAGPDGVNKIDSVVTATSIDSQDEENNRTFSIVVKNATIRPSPTAREPVLQGINIQVQKGWLVICAGVTGSGKTTLARAILGDVQPDSGSISVSSKNIACCTQSSWLRNGTIQEIIAGPPGSQITDVKWYQRVIHACCLEEDFQQLPRGDQTMVASGGTSLSGGQKQRVALARAVYSRLDILVLDDIFSALDTQTEQTIAQRLFGQHGLLRELEKTVFLITHATHLLPLSDLVVILNKDGHVSKQGPWDELKGQAESISRMIDSKQNEQKVSSSSEAKTQNKAAAVASLRSAERSMEMVRKTGDSAIYKQYINAVGKPQMLVTTLVMASSAGFSLLIQNWLRWWTADGQAEQHTWFYVSGYLLLALAHWVSLAGINATLLLIVPSSGRALHGQLLSTVMKAPLSFFTSSAEDTGTTLSRFSQDMKHIDRRLPTQVARMGGQAFKLLAQFLLLYTAAQSSLLVTLPILLAVVYVVQKVYLYTSRQLRWLDLETNSLTSTSFLDTVNGLTTIRAFGWETAYMSDNSRRLDMSQIPSYSLLGIEQWLQLVLDLIIAAVALINVSLVIFQGQSGGGSTAGEVGITMNVFLSVNITLLVTIHFWTSFDASLEVVSRIAAFAREVKPEAQPGEDHVPPEEWPARGGVEMQDVVAGYGGSSNSSSSGIGDGITTALNGVTLTIPPSSKTGIRGRTGSGKSSLILSILRLLDFSKGTICIDGVDLATLPRETIRHRIITIPQDPFLIPSGSLRENLDVGSGTVSDEEMLQVLHKVHLASVLERRDASLPLDTMMKDLPLSAGQIQLLSLARAILLRPSRGNLLLLDEATSNIDRETDAVMQRVLREEFRGYTVAAIAHRLETIEDADNVLVMEGGRVLQGI</sequence>
<evidence type="ECO:0000313" key="14">
    <source>
        <dbReference type="EMBL" id="OJJ51777.1"/>
    </source>
</evidence>
<feature type="transmembrane region" description="Helical" evidence="11">
    <location>
        <begin position="272"/>
        <end position="294"/>
    </location>
</feature>
<dbReference type="STRING" id="1073090.A0A1L9SXB7"/>
<dbReference type="PANTHER" id="PTHR24223">
    <property type="entry name" value="ATP-BINDING CASSETTE SUB-FAMILY C"/>
    <property type="match status" value="1"/>
</dbReference>
<dbReference type="CDD" id="cd18580">
    <property type="entry name" value="ABC_6TM_ABCC_D2"/>
    <property type="match status" value="1"/>
</dbReference>
<keyword evidence="5 11" id="KW-0812">Transmembrane</keyword>
<evidence type="ECO:0000259" key="12">
    <source>
        <dbReference type="PROSITE" id="PS50893"/>
    </source>
</evidence>
<feature type="transmembrane region" description="Helical" evidence="11">
    <location>
        <begin position="942"/>
        <end position="964"/>
    </location>
</feature>
<dbReference type="PROSITE" id="PS00211">
    <property type="entry name" value="ABC_TRANSPORTER_1"/>
    <property type="match status" value="2"/>
</dbReference>
<dbReference type="InterPro" id="IPR003593">
    <property type="entry name" value="AAA+_ATPase"/>
</dbReference>
<comment type="subcellular location">
    <subcellularLocation>
        <location evidence="1">Cell membrane</location>
        <topology evidence="1">Multi-pass membrane protein</topology>
    </subcellularLocation>
</comment>
<keyword evidence="4" id="KW-1003">Cell membrane</keyword>
<dbReference type="PANTHER" id="PTHR24223:SF345">
    <property type="entry name" value="ABC MULTIDRUG TRANSPORTER (EUROFUNG)"/>
    <property type="match status" value="1"/>
</dbReference>
<dbReference type="VEuPathDB" id="FungiDB:ASPZODRAFT_57391"/>
<dbReference type="CDD" id="cd03250">
    <property type="entry name" value="ABCC_MRP_domain1"/>
    <property type="match status" value="1"/>
</dbReference>
<feature type="transmembrane region" description="Helical" evidence="11">
    <location>
        <begin position="901"/>
        <end position="922"/>
    </location>
</feature>
<dbReference type="GO" id="GO:0016887">
    <property type="term" value="F:ATP hydrolysis activity"/>
    <property type="evidence" value="ECO:0007669"/>
    <property type="project" value="InterPro"/>
</dbReference>
<feature type="transmembrane region" description="Helical" evidence="11">
    <location>
        <begin position="383"/>
        <end position="403"/>
    </location>
</feature>
<feature type="domain" description="ABC transporter" evidence="12">
    <location>
        <begin position="1222"/>
        <end position="1454"/>
    </location>
</feature>
<dbReference type="GeneID" id="34615145"/>
<dbReference type="EMBL" id="KV878336">
    <property type="protein sequence ID" value="OJJ51777.1"/>
    <property type="molecule type" value="Genomic_DNA"/>
</dbReference>
<reference evidence="15" key="1">
    <citation type="journal article" date="2017" name="Genome Biol.">
        <title>Comparative genomics reveals high biological diversity and specific adaptations in the industrially and medically important fungal genus Aspergillus.</title>
        <authorList>
            <person name="de Vries R.P."/>
            <person name="Riley R."/>
            <person name="Wiebenga A."/>
            <person name="Aguilar-Osorio G."/>
            <person name="Amillis S."/>
            <person name="Uchima C.A."/>
            <person name="Anderluh G."/>
            <person name="Asadollahi M."/>
            <person name="Askin M."/>
            <person name="Barry K."/>
            <person name="Battaglia E."/>
            <person name="Bayram O."/>
            <person name="Benocci T."/>
            <person name="Braus-Stromeyer S.A."/>
            <person name="Caldana C."/>
            <person name="Canovas D."/>
            <person name="Cerqueira G.C."/>
            <person name="Chen F."/>
            <person name="Chen W."/>
            <person name="Choi C."/>
            <person name="Clum A."/>
            <person name="Dos Santos R.A."/>
            <person name="Damasio A.R."/>
            <person name="Diallinas G."/>
            <person name="Emri T."/>
            <person name="Fekete E."/>
            <person name="Flipphi M."/>
            <person name="Freyberg S."/>
            <person name="Gallo A."/>
            <person name="Gournas C."/>
            <person name="Habgood R."/>
            <person name="Hainaut M."/>
            <person name="Harispe M.L."/>
            <person name="Henrissat B."/>
            <person name="Hilden K.S."/>
            <person name="Hope R."/>
            <person name="Hossain A."/>
            <person name="Karabika E."/>
            <person name="Karaffa L."/>
            <person name="Karanyi Z."/>
            <person name="Krasevec N."/>
            <person name="Kuo A."/>
            <person name="Kusch H."/>
            <person name="LaButti K."/>
            <person name="Lagendijk E.L."/>
            <person name="Lapidus A."/>
            <person name="Levasseur A."/>
            <person name="Lindquist E."/>
            <person name="Lipzen A."/>
            <person name="Logrieco A.F."/>
            <person name="MacCabe A."/>
            <person name="Maekelae M.R."/>
            <person name="Malavazi I."/>
            <person name="Melin P."/>
            <person name="Meyer V."/>
            <person name="Mielnichuk N."/>
            <person name="Miskei M."/>
            <person name="Molnar A.P."/>
            <person name="Mule G."/>
            <person name="Ngan C.Y."/>
            <person name="Orejas M."/>
            <person name="Orosz E."/>
            <person name="Ouedraogo J.P."/>
            <person name="Overkamp K.M."/>
            <person name="Park H.-S."/>
            <person name="Perrone G."/>
            <person name="Piumi F."/>
            <person name="Punt P.J."/>
            <person name="Ram A.F."/>
            <person name="Ramon A."/>
            <person name="Rauscher S."/>
            <person name="Record E."/>
            <person name="Riano-Pachon D.M."/>
            <person name="Robert V."/>
            <person name="Roehrig J."/>
            <person name="Ruller R."/>
            <person name="Salamov A."/>
            <person name="Salih N.S."/>
            <person name="Samson R.A."/>
            <person name="Sandor E."/>
            <person name="Sanguinetti M."/>
            <person name="Schuetze T."/>
            <person name="Sepcic K."/>
            <person name="Shelest E."/>
            <person name="Sherlock G."/>
            <person name="Sophianopoulou V."/>
            <person name="Squina F.M."/>
            <person name="Sun H."/>
            <person name="Susca A."/>
            <person name="Todd R.B."/>
            <person name="Tsang A."/>
            <person name="Unkles S.E."/>
            <person name="van de Wiele N."/>
            <person name="van Rossen-Uffink D."/>
            <person name="Oliveira J.V."/>
            <person name="Vesth T.C."/>
            <person name="Visser J."/>
            <person name="Yu J.-H."/>
            <person name="Zhou M."/>
            <person name="Andersen M.R."/>
            <person name="Archer D.B."/>
            <person name="Baker S.E."/>
            <person name="Benoit I."/>
            <person name="Brakhage A.A."/>
            <person name="Braus G.H."/>
            <person name="Fischer R."/>
            <person name="Frisvad J.C."/>
            <person name="Goldman G.H."/>
            <person name="Houbraken J."/>
            <person name="Oakley B."/>
            <person name="Pocsi I."/>
            <person name="Scazzocchio C."/>
            <person name="Seiboth B."/>
            <person name="vanKuyk P.A."/>
            <person name="Wortman J."/>
            <person name="Dyer P.S."/>
            <person name="Grigoriev I.V."/>
        </authorList>
    </citation>
    <scope>NUCLEOTIDE SEQUENCE [LARGE SCALE GENOMIC DNA]</scope>
    <source>
        <strain evidence="15">CBS 506.65</strain>
    </source>
</reference>
<proteinExistence type="inferred from homology"/>
<feature type="transmembrane region" description="Helical" evidence="11">
    <location>
        <begin position="128"/>
        <end position="149"/>
    </location>
</feature>
<dbReference type="InterPro" id="IPR011527">
    <property type="entry name" value="ABC1_TM_dom"/>
</dbReference>
<dbReference type="Proteomes" id="UP000184188">
    <property type="component" value="Unassembled WGS sequence"/>
</dbReference>
<dbReference type="OrthoDB" id="4139357at2759"/>
<keyword evidence="7" id="KW-0067">ATP-binding</keyword>
<dbReference type="InterPro" id="IPR036640">
    <property type="entry name" value="ABC1_TM_sf"/>
</dbReference>
<keyword evidence="9 11" id="KW-0472">Membrane</keyword>